<dbReference type="Proteomes" id="UP000188320">
    <property type="component" value="Unassembled WGS sequence"/>
</dbReference>
<evidence type="ECO:0000313" key="2">
    <source>
        <dbReference type="Proteomes" id="UP000188320"/>
    </source>
</evidence>
<comment type="caution">
    <text evidence="1">The sequence shown here is derived from an EMBL/GenBank/DDBJ whole genome shotgun (WGS) entry which is preliminary data.</text>
</comment>
<sequence length="36" mass="3823">METLLVQPPYFPLVLPLLSPTALAPLPPAQPHSATT</sequence>
<feature type="non-terminal residue" evidence="1">
    <location>
        <position position="36"/>
    </location>
</feature>
<organism evidence="1 2">
    <name type="scientific">Zancudomyces culisetae</name>
    <name type="common">Gut fungus</name>
    <name type="synonym">Smittium culisetae</name>
    <dbReference type="NCBI Taxonomy" id="1213189"/>
    <lineage>
        <taxon>Eukaryota</taxon>
        <taxon>Fungi</taxon>
        <taxon>Fungi incertae sedis</taxon>
        <taxon>Zoopagomycota</taxon>
        <taxon>Kickxellomycotina</taxon>
        <taxon>Harpellomycetes</taxon>
        <taxon>Harpellales</taxon>
        <taxon>Legeriomycetaceae</taxon>
        <taxon>Zancudomyces</taxon>
    </lineage>
</organism>
<proteinExistence type="predicted"/>
<accession>A0A1R1PEA0</accession>
<dbReference type="EMBL" id="LSSK01001586">
    <property type="protein sequence ID" value="OMH79325.1"/>
    <property type="molecule type" value="Genomic_DNA"/>
</dbReference>
<reference evidence="2" key="1">
    <citation type="submission" date="2017-01" db="EMBL/GenBank/DDBJ databases">
        <authorList>
            <person name="Wang Y."/>
            <person name="White M."/>
            <person name="Kvist S."/>
            <person name="Moncalvo J.-M."/>
        </authorList>
    </citation>
    <scope>NUCLEOTIDE SEQUENCE [LARGE SCALE GENOMIC DNA]</scope>
    <source>
        <strain evidence="2">COL-18-3</strain>
    </source>
</reference>
<evidence type="ECO:0000313" key="1">
    <source>
        <dbReference type="EMBL" id="OMH79325.1"/>
    </source>
</evidence>
<keyword evidence="2" id="KW-1185">Reference proteome</keyword>
<name>A0A1R1PEA0_ZANCU</name>
<gene>
    <name evidence="1" type="ORF">AX774_g7265</name>
</gene>
<protein>
    <submittedName>
        <fullName evidence="1">Uncharacterized protein</fullName>
    </submittedName>
</protein>
<dbReference type="AlphaFoldDB" id="A0A1R1PEA0"/>